<dbReference type="SUPFAM" id="SSF53850">
    <property type="entry name" value="Periplasmic binding protein-like II"/>
    <property type="match status" value="1"/>
</dbReference>
<sequence length="301" mass="34683">MINLEWLRTFKTIYEKGSMTAAAEALFISQPGVSLHLSSLEDHVGHKLFERRPRKILPTERGKLLYNTVVDPVNRLLAAEKNFQKSTREDTPSVTVGMCFEAFRMALEKHLPSLDFNLIMEFGDYRELLEKMTKGIVDLVVTPHRIESKDITYRPFSQENIVLLAGKDTDLASFDTALEGGKKTLLAWLNEQRWYGLTGDNEHLRRFWQRNFESYPDFRPNYIVPNIHSIVASLSRGPGLGVVPDFLCLEKIRRGELTLLWPGYTPLVNTLSIARRKDERYPSQLDRIEQLLITEMPPYKG</sequence>
<dbReference type="Gene3D" id="1.10.10.10">
    <property type="entry name" value="Winged helix-like DNA-binding domain superfamily/Winged helix DNA-binding domain"/>
    <property type="match status" value="1"/>
</dbReference>
<keyword evidence="4" id="KW-0804">Transcription</keyword>
<evidence type="ECO:0000256" key="2">
    <source>
        <dbReference type="ARBA" id="ARBA00023015"/>
    </source>
</evidence>
<dbReference type="PRINTS" id="PR00039">
    <property type="entry name" value="HTHLYSR"/>
</dbReference>
<evidence type="ECO:0000256" key="1">
    <source>
        <dbReference type="ARBA" id="ARBA00009437"/>
    </source>
</evidence>
<evidence type="ECO:0000313" key="6">
    <source>
        <dbReference type="EMBL" id="BCS88517.1"/>
    </source>
</evidence>
<dbReference type="PANTHER" id="PTHR30126">
    <property type="entry name" value="HTH-TYPE TRANSCRIPTIONAL REGULATOR"/>
    <property type="match status" value="1"/>
</dbReference>
<evidence type="ECO:0000256" key="3">
    <source>
        <dbReference type="ARBA" id="ARBA00023125"/>
    </source>
</evidence>
<feature type="domain" description="HTH lysR-type" evidence="5">
    <location>
        <begin position="2"/>
        <end position="59"/>
    </location>
</feature>
<organism evidence="6 7">
    <name type="scientific">Pseudodesulfovibrio sediminis</name>
    <dbReference type="NCBI Taxonomy" id="2810563"/>
    <lineage>
        <taxon>Bacteria</taxon>
        <taxon>Pseudomonadati</taxon>
        <taxon>Thermodesulfobacteriota</taxon>
        <taxon>Desulfovibrionia</taxon>
        <taxon>Desulfovibrionales</taxon>
        <taxon>Desulfovibrionaceae</taxon>
    </lineage>
</organism>
<name>A0ABN6ESX3_9BACT</name>
<dbReference type="Gene3D" id="3.40.190.10">
    <property type="entry name" value="Periplasmic binding protein-like II"/>
    <property type="match status" value="2"/>
</dbReference>
<dbReference type="PROSITE" id="PS50931">
    <property type="entry name" value="HTH_LYSR"/>
    <property type="match status" value="1"/>
</dbReference>
<gene>
    <name evidence="6" type="ORF">PSDVSF_17590</name>
</gene>
<dbReference type="CDD" id="cd05466">
    <property type="entry name" value="PBP2_LTTR_substrate"/>
    <property type="match status" value="1"/>
</dbReference>
<keyword evidence="3" id="KW-0238">DNA-binding</keyword>
<dbReference type="InterPro" id="IPR036390">
    <property type="entry name" value="WH_DNA-bd_sf"/>
</dbReference>
<protein>
    <submittedName>
        <fullName evidence="6">LysR family transcriptional regulator</fullName>
    </submittedName>
</protein>
<evidence type="ECO:0000256" key="4">
    <source>
        <dbReference type="ARBA" id="ARBA00023163"/>
    </source>
</evidence>
<evidence type="ECO:0000259" key="5">
    <source>
        <dbReference type="PROSITE" id="PS50931"/>
    </source>
</evidence>
<dbReference type="Pfam" id="PF00126">
    <property type="entry name" value="HTH_1"/>
    <property type="match status" value="1"/>
</dbReference>
<accession>A0ABN6ESX3</accession>
<proteinExistence type="inferred from homology"/>
<dbReference type="Pfam" id="PF03466">
    <property type="entry name" value="LysR_substrate"/>
    <property type="match status" value="1"/>
</dbReference>
<evidence type="ECO:0000313" key="7">
    <source>
        <dbReference type="Proteomes" id="UP001053296"/>
    </source>
</evidence>
<dbReference type="InterPro" id="IPR000847">
    <property type="entry name" value="LysR_HTH_N"/>
</dbReference>
<dbReference type="PANTHER" id="PTHR30126:SF39">
    <property type="entry name" value="HTH-TYPE TRANSCRIPTIONAL REGULATOR CYSL"/>
    <property type="match status" value="1"/>
</dbReference>
<dbReference type="EMBL" id="AP024485">
    <property type="protein sequence ID" value="BCS88517.1"/>
    <property type="molecule type" value="Genomic_DNA"/>
</dbReference>
<keyword evidence="7" id="KW-1185">Reference proteome</keyword>
<dbReference type="Proteomes" id="UP001053296">
    <property type="component" value="Chromosome"/>
</dbReference>
<dbReference type="InterPro" id="IPR005119">
    <property type="entry name" value="LysR_subst-bd"/>
</dbReference>
<dbReference type="RefSeq" id="WP_229596717.1">
    <property type="nucleotide sequence ID" value="NZ_AP024485.1"/>
</dbReference>
<keyword evidence="2" id="KW-0805">Transcription regulation</keyword>
<comment type="similarity">
    <text evidence="1">Belongs to the LysR transcriptional regulatory family.</text>
</comment>
<reference evidence="6" key="1">
    <citation type="journal article" date="2022" name="Arch. Microbiol.">
        <title>Pseudodesulfovibrio sediminis sp. nov., a mesophilic and neutrophilic sulfate-reducing bacterium isolated from sediment of a brackish lake.</title>
        <authorList>
            <person name="Takahashi A."/>
            <person name="Kojima H."/>
            <person name="Watanabe M."/>
            <person name="Fukui M."/>
        </authorList>
    </citation>
    <scope>NUCLEOTIDE SEQUENCE</scope>
    <source>
        <strain evidence="6">SF6</strain>
    </source>
</reference>
<dbReference type="SUPFAM" id="SSF46785">
    <property type="entry name" value="Winged helix' DNA-binding domain"/>
    <property type="match status" value="1"/>
</dbReference>
<dbReference type="InterPro" id="IPR036388">
    <property type="entry name" value="WH-like_DNA-bd_sf"/>
</dbReference>